<keyword evidence="1" id="KW-1133">Transmembrane helix</keyword>
<evidence type="ECO:0000313" key="2">
    <source>
        <dbReference type="EMBL" id="GHO88179.1"/>
    </source>
</evidence>
<accession>A0ABQ3VR58</accession>
<feature type="transmembrane region" description="Helical" evidence="1">
    <location>
        <begin position="12"/>
        <end position="34"/>
    </location>
</feature>
<keyword evidence="1" id="KW-0472">Membrane</keyword>
<comment type="caution">
    <text evidence="2">The sequence shown here is derived from an EMBL/GenBank/DDBJ whole genome shotgun (WGS) entry which is preliminary data.</text>
</comment>
<dbReference type="RefSeq" id="WP_201365788.1">
    <property type="nucleotide sequence ID" value="NZ_BNJJ01000022.1"/>
</dbReference>
<keyword evidence="1" id="KW-0812">Transmembrane</keyword>
<organism evidence="2 3">
    <name type="scientific">Dictyobacter formicarum</name>
    <dbReference type="NCBI Taxonomy" id="2778368"/>
    <lineage>
        <taxon>Bacteria</taxon>
        <taxon>Bacillati</taxon>
        <taxon>Chloroflexota</taxon>
        <taxon>Ktedonobacteria</taxon>
        <taxon>Ktedonobacterales</taxon>
        <taxon>Dictyobacteraceae</taxon>
        <taxon>Dictyobacter</taxon>
    </lineage>
</organism>
<evidence type="ECO:0000256" key="1">
    <source>
        <dbReference type="SAM" id="Phobius"/>
    </source>
</evidence>
<proteinExistence type="predicted"/>
<evidence type="ECO:0000313" key="3">
    <source>
        <dbReference type="Proteomes" id="UP000635565"/>
    </source>
</evidence>
<reference evidence="2 3" key="1">
    <citation type="journal article" date="2021" name="Int. J. Syst. Evol. Microbiol.">
        <title>Reticulibacter mediterranei gen. nov., sp. nov., within the new family Reticulibacteraceae fam. nov., and Ktedonospora formicarum gen. nov., sp. nov., Ktedonobacter robiniae sp. nov., Dictyobacter formicarum sp. nov. and Dictyobacter arantiisoli sp. nov., belonging to the class Ktedonobacteria.</title>
        <authorList>
            <person name="Yabe S."/>
            <person name="Zheng Y."/>
            <person name="Wang C.M."/>
            <person name="Sakai Y."/>
            <person name="Abe K."/>
            <person name="Yokota A."/>
            <person name="Donadio S."/>
            <person name="Cavaletti L."/>
            <person name="Monciardini P."/>
        </authorList>
    </citation>
    <scope>NUCLEOTIDE SEQUENCE [LARGE SCALE GENOMIC DNA]</scope>
    <source>
        <strain evidence="2 3">SOSP1-9</strain>
    </source>
</reference>
<dbReference type="EMBL" id="BNJJ01000022">
    <property type="protein sequence ID" value="GHO88179.1"/>
    <property type="molecule type" value="Genomic_DNA"/>
</dbReference>
<dbReference type="Proteomes" id="UP000635565">
    <property type="component" value="Unassembled WGS sequence"/>
</dbReference>
<name>A0ABQ3VR58_9CHLR</name>
<keyword evidence="3" id="KW-1185">Reference proteome</keyword>
<protein>
    <submittedName>
        <fullName evidence="2">Uncharacterized protein</fullName>
    </submittedName>
</protein>
<sequence length="74" mass="8366">MTLDQILTVLKAVALTYIAGLALFMLVLLSLDCYRVAMTRRTRQLTPISTTGILSSRLQRDILEALDNAERKER</sequence>
<gene>
    <name evidence="2" type="ORF">KSZ_61850</name>
</gene>